<dbReference type="PIRSF" id="PIRSF000451">
    <property type="entry name" value="PKS_III"/>
    <property type="match status" value="1"/>
</dbReference>
<keyword evidence="2" id="KW-0808">Transferase</keyword>
<dbReference type="AlphaFoldDB" id="A0A0C1IQR7"/>
<feature type="active site" description="Acyl-thioester intermediate" evidence="3">
    <location>
        <position position="153"/>
    </location>
</feature>
<dbReference type="Pfam" id="PF00195">
    <property type="entry name" value="Chal_sti_synt_N"/>
    <property type="match status" value="1"/>
</dbReference>
<evidence type="ECO:0000259" key="4">
    <source>
        <dbReference type="Pfam" id="PF00195"/>
    </source>
</evidence>
<gene>
    <name evidence="6" type="ORF">OI18_20560</name>
</gene>
<protein>
    <submittedName>
        <fullName evidence="6">Naringenin-chalcone synthase</fullName>
    </submittedName>
</protein>
<evidence type="ECO:0000313" key="6">
    <source>
        <dbReference type="EMBL" id="KIC92819.1"/>
    </source>
</evidence>
<dbReference type="PANTHER" id="PTHR11877:SF46">
    <property type="entry name" value="TYPE III POLYKETIDE SYNTHASE A"/>
    <property type="match status" value="1"/>
</dbReference>
<dbReference type="SUPFAM" id="SSF53901">
    <property type="entry name" value="Thiolase-like"/>
    <property type="match status" value="2"/>
</dbReference>
<dbReference type="STRING" id="1349421.OI18_20560"/>
<dbReference type="GO" id="GO:0016747">
    <property type="term" value="F:acyltransferase activity, transferring groups other than amino-acyl groups"/>
    <property type="evidence" value="ECO:0007669"/>
    <property type="project" value="InterPro"/>
</dbReference>
<dbReference type="CDD" id="cd00831">
    <property type="entry name" value="CHS_like"/>
    <property type="match status" value="1"/>
</dbReference>
<keyword evidence="7" id="KW-1185">Reference proteome</keyword>
<dbReference type="InterPro" id="IPR012328">
    <property type="entry name" value="Chalcone/stilbene_synt_C"/>
</dbReference>
<feature type="domain" description="Chalcone/stilbene synthase N-terminal" evidence="4">
    <location>
        <begin position="3"/>
        <end position="214"/>
    </location>
</feature>
<dbReference type="GO" id="GO:0030639">
    <property type="term" value="P:polyketide biosynthetic process"/>
    <property type="evidence" value="ECO:0007669"/>
    <property type="project" value="TreeGrafter"/>
</dbReference>
<dbReference type="OrthoDB" id="9786288at2"/>
<evidence type="ECO:0000256" key="2">
    <source>
        <dbReference type="ARBA" id="ARBA00022679"/>
    </source>
</evidence>
<name>A0A0C1IQR7_9BACT</name>
<dbReference type="InterPro" id="IPR011141">
    <property type="entry name" value="Polyketide_synthase_type-III"/>
</dbReference>
<feature type="domain" description="Chalcone/stilbene synthase C-terminal" evidence="5">
    <location>
        <begin position="227"/>
        <end position="358"/>
    </location>
</feature>
<comment type="similarity">
    <text evidence="1">Belongs to the thiolase-like superfamily. Chalcone/stilbene synthases family.</text>
</comment>
<dbReference type="Proteomes" id="UP000031408">
    <property type="component" value="Unassembled WGS sequence"/>
</dbReference>
<evidence type="ECO:0000256" key="3">
    <source>
        <dbReference type="PIRSR" id="PIRSR000451-1"/>
    </source>
</evidence>
<evidence type="ECO:0000259" key="5">
    <source>
        <dbReference type="Pfam" id="PF02797"/>
    </source>
</evidence>
<reference evidence="6 7" key="1">
    <citation type="submission" date="2014-11" db="EMBL/GenBank/DDBJ databases">
        <title>Genome sequence of Flavihumibacter solisilvae 3-3.</title>
        <authorList>
            <person name="Zhou G."/>
            <person name="Li M."/>
            <person name="Wang G."/>
        </authorList>
    </citation>
    <scope>NUCLEOTIDE SEQUENCE [LARGE SCALE GENOMIC DNA]</scope>
    <source>
        <strain evidence="6 7">3-3</strain>
    </source>
</reference>
<evidence type="ECO:0000313" key="7">
    <source>
        <dbReference type="Proteomes" id="UP000031408"/>
    </source>
</evidence>
<dbReference type="PANTHER" id="PTHR11877">
    <property type="entry name" value="HYDROXYMETHYLGLUTARYL-COA SYNTHASE"/>
    <property type="match status" value="1"/>
</dbReference>
<organism evidence="6 7">
    <name type="scientific">Flavihumibacter solisilvae</name>
    <dbReference type="NCBI Taxonomy" id="1349421"/>
    <lineage>
        <taxon>Bacteria</taxon>
        <taxon>Pseudomonadati</taxon>
        <taxon>Bacteroidota</taxon>
        <taxon>Chitinophagia</taxon>
        <taxon>Chitinophagales</taxon>
        <taxon>Chitinophagaceae</taxon>
        <taxon>Flavihumibacter</taxon>
    </lineage>
</organism>
<evidence type="ECO:0000256" key="1">
    <source>
        <dbReference type="ARBA" id="ARBA00005531"/>
    </source>
</evidence>
<comment type="caution">
    <text evidence="6">The sequence shown here is derived from an EMBL/GenBank/DDBJ whole genome shotgun (WGS) entry which is preliminary data.</text>
</comment>
<sequence length="362" mass="40004">MTKILSIGTALPSFRHSQEEILHFMQQVFDLDLASQRKLKYLYKNSGISTRYSVIPDYGRPMSEWKFFPAGESLEPFPSLESRMNQYNRFAAALSVDAIRNCLSHTRTKPEDLTHLITVSCTGMSAPGLDLQVMDLMELSRSINRSSINFMGCYAALHGLKQAAAICKSDPEARVMVVCTELCTLHFQKTPTIDNITASMLFADGSAAVLVANDESEKGVEVKGFYSEVIPKGKKDMSWELSSSGFLMTLSGYVPELIETDFGPLLERALMKYSLKYEDIDAWCIHPGGKRILQAVEKSLNLEPTALEAGYGVLDKYGNLSSPSVLFVLKSMLDRGAQGNILTAAFGPGLTMETCWLEAASR</sequence>
<accession>A0A0C1IQR7</accession>
<dbReference type="Gene3D" id="3.40.47.10">
    <property type="match status" value="2"/>
</dbReference>
<dbReference type="EMBL" id="JSVC01000027">
    <property type="protein sequence ID" value="KIC92819.1"/>
    <property type="molecule type" value="Genomic_DNA"/>
</dbReference>
<dbReference type="InterPro" id="IPR001099">
    <property type="entry name" value="Chalcone/stilbene_synt_N"/>
</dbReference>
<dbReference type="Pfam" id="PF02797">
    <property type="entry name" value="Chal_sti_synt_C"/>
    <property type="match status" value="1"/>
</dbReference>
<proteinExistence type="inferred from homology"/>
<dbReference type="InterPro" id="IPR016039">
    <property type="entry name" value="Thiolase-like"/>
</dbReference>